<dbReference type="RefSeq" id="WP_137269267.1">
    <property type="nucleotide sequence ID" value="NZ_QGAC01000010.1"/>
</dbReference>
<dbReference type="STRING" id="1219360.GCA_001571305_00076"/>
<name>A0A4U3F9D2_9GAMM</name>
<dbReference type="OrthoDB" id="322544at2"/>
<gene>
    <name evidence="6" type="ORF">EpCFBP13511_11675</name>
</gene>
<reference evidence="6 7" key="1">
    <citation type="journal article" date="2019" name="Sci. Rep.">
        <title>Differences in resource use lead to coexistence of seed-transmitted microbial populations.</title>
        <authorList>
            <person name="Torres-Cortes G."/>
            <person name="Garcia B.J."/>
            <person name="Compant S."/>
            <person name="Rezki S."/>
            <person name="Jones P."/>
            <person name="Preveaux A."/>
            <person name="Briand M."/>
            <person name="Roulet A."/>
            <person name="Bouchez O."/>
            <person name="Jacobson D."/>
            <person name="Barret M."/>
        </authorList>
    </citation>
    <scope>NUCLEOTIDE SEQUENCE [LARGE SCALE GENOMIC DNA]</scope>
    <source>
        <strain evidence="6 7">CFBP13511</strain>
    </source>
</reference>
<dbReference type="InterPro" id="IPR052714">
    <property type="entry name" value="MFS_Exporter"/>
</dbReference>
<dbReference type="PANTHER" id="PTHR23531">
    <property type="entry name" value="QUINOLENE RESISTANCE PROTEIN NORA"/>
    <property type="match status" value="1"/>
</dbReference>
<evidence type="ECO:0000256" key="1">
    <source>
        <dbReference type="ARBA" id="ARBA00022692"/>
    </source>
</evidence>
<feature type="transmembrane region" description="Helical" evidence="4">
    <location>
        <begin position="243"/>
        <end position="261"/>
    </location>
</feature>
<keyword evidence="1 4" id="KW-0812">Transmembrane</keyword>
<proteinExistence type="predicted"/>
<dbReference type="GO" id="GO:0022857">
    <property type="term" value="F:transmembrane transporter activity"/>
    <property type="evidence" value="ECO:0007669"/>
    <property type="project" value="InterPro"/>
</dbReference>
<feature type="transmembrane region" description="Helical" evidence="4">
    <location>
        <begin position="7"/>
        <end position="36"/>
    </location>
</feature>
<keyword evidence="3 4" id="KW-0472">Membrane</keyword>
<feature type="transmembrane region" description="Helical" evidence="4">
    <location>
        <begin position="273"/>
        <end position="293"/>
    </location>
</feature>
<protein>
    <submittedName>
        <fullName evidence="6">MFS transporter</fullName>
    </submittedName>
</protein>
<dbReference type="InterPro" id="IPR011701">
    <property type="entry name" value="MFS"/>
</dbReference>
<dbReference type="AlphaFoldDB" id="A0A4U3F9D2"/>
<evidence type="ECO:0000256" key="4">
    <source>
        <dbReference type="SAM" id="Phobius"/>
    </source>
</evidence>
<evidence type="ECO:0000256" key="2">
    <source>
        <dbReference type="ARBA" id="ARBA00022989"/>
    </source>
</evidence>
<keyword evidence="2 4" id="KW-1133">Transmembrane helix</keyword>
<dbReference type="SUPFAM" id="SSF103473">
    <property type="entry name" value="MFS general substrate transporter"/>
    <property type="match status" value="1"/>
</dbReference>
<feature type="transmembrane region" description="Helical" evidence="4">
    <location>
        <begin position="105"/>
        <end position="131"/>
    </location>
</feature>
<dbReference type="PANTHER" id="PTHR23531:SF1">
    <property type="entry name" value="QUINOLENE RESISTANCE PROTEIN NORA"/>
    <property type="match status" value="1"/>
</dbReference>
<organism evidence="6 7">
    <name type="scientific">Erwinia persicina</name>
    <dbReference type="NCBI Taxonomy" id="55211"/>
    <lineage>
        <taxon>Bacteria</taxon>
        <taxon>Pseudomonadati</taxon>
        <taxon>Pseudomonadota</taxon>
        <taxon>Gammaproteobacteria</taxon>
        <taxon>Enterobacterales</taxon>
        <taxon>Erwiniaceae</taxon>
        <taxon>Erwinia</taxon>
    </lineage>
</organism>
<dbReference type="NCBIfam" id="NF003477">
    <property type="entry name" value="PRK05122.1"/>
    <property type="match status" value="1"/>
</dbReference>
<sequence length="402" mass="42626">MYKIKNNIFAASCVASILFIAITTLGLSLATLPLYISESLGYSAFYVGLVVAAESLSTLFSRAAAGRYSDNHGPQKGMVLGLSLTLLAGLFCLFSFSFIDSAIVAYSVIIFSRVLMGIGESLIFTCSGTWPIGLVGREHAGKIMSWVGIAMFLGLALGNYAGTWSYYHSGIIISATAMAVLPALGFLLVAIVKPVAIHPEKNKAKLSYAIHRIWKAGSGFSLANIGYATITTFLVLYFNQNNWGGQAALALSLFGMGYVVSRLTLGWKADSSGLKLTLFSIAIEASGLLLIAFSSHPYVAMLGSFLTGFGLSMIYPLLALPALKSMPDENIGLALSTYESCFDIGLLVAGLAGGGIVSLFGYPAVFIFAFLCCLLASISSILAYKQISNGDPKLMREKASLN</sequence>
<dbReference type="Proteomes" id="UP000306393">
    <property type="component" value="Unassembled WGS sequence"/>
</dbReference>
<dbReference type="EMBL" id="QGAC01000010">
    <property type="protein sequence ID" value="TKJ89944.1"/>
    <property type="molecule type" value="Genomic_DNA"/>
</dbReference>
<dbReference type="PROSITE" id="PS50850">
    <property type="entry name" value="MFS"/>
    <property type="match status" value="1"/>
</dbReference>
<dbReference type="InterPro" id="IPR036259">
    <property type="entry name" value="MFS_trans_sf"/>
</dbReference>
<evidence type="ECO:0000259" key="5">
    <source>
        <dbReference type="PROSITE" id="PS50850"/>
    </source>
</evidence>
<feature type="domain" description="Major facilitator superfamily (MFS) profile" evidence="5">
    <location>
        <begin position="171"/>
        <end position="402"/>
    </location>
</feature>
<evidence type="ECO:0000313" key="6">
    <source>
        <dbReference type="EMBL" id="TKJ89944.1"/>
    </source>
</evidence>
<feature type="transmembrane region" description="Helical" evidence="4">
    <location>
        <begin position="143"/>
        <end position="161"/>
    </location>
</feature>
<evidence type="ECO:0000256" key="3">
    <source>
        <dbReference type="ARBA" id="ARBA00023136"/>
    </source>
</evidence>
<feature type="transmembrane region" description="Helical" evidence="4">
    <location>
        <begin position="341"/>
        <end position="360"/>
    </location>
</feature>
<feature type="transmembrane region" description="Helical" evidence="4">
    <location>
        <begin position="366"/>
        <end position="384"/>
    </location>
</feature>
<feature type="transmembrane region" description="Helical" evidence="4">
    <location>
        <begin position="42"/>
        <end position="65"/>
    </location>
</feature>
<feature type="transmembrane region" description="Helical" evidence="4">
    <location>
        <begin position="77"/>
        <end position="99"/>
    </location>
</feature>
<dbReference type="Gene3D" id="1.20.1250.20">
    <property type="entry name" value="MFS general substrate transporter like domains"/>
    <property type="match status" value="1"/>
</dbReference>
<dbReference type="InterPro" id="IPR020846">
    <property type="entry name" value="MFS_dom"/>
</dbReference>
<evidence type="ECO:0000313" key="7">
    <source>
        <dbReference type="Proteomes" id="UP000306393"/>
    </source>
</evidence>
<dbReference type="Pfam" id="PF07690">
    <property type="entry name" value="MFS_1"/>
    <property type="match status" value="1"/>
</dbReference>
<feature type="transmembrane region" description="Helical" evidence="4">
    <location>
        <begin position="167"/>
        <end position="192"/>
    </location>
</feature>
<feature type="transmembrane region" description="Helical" evidence="4">
    <location>
        <begin position="213"/>
        <end position="237"/>
    </location>
</feature>
<comment type="caution">
    <text evidence="6">The sequence shown here is derived from an EMBL/GenBank/DDBJ whole genome shotgun (WGS) entry which is preliminary data.</text>
</comment>
<feature type="transmembrane region" description="Helical" evidence="4">
    <location>
        <begin position="299"/>
        <end position="320"/>
    </location>
</feature>
<accession>A0A4U3F9D2</accession>